<organism evidence="8 9">
    <name type="scientific">Mycena alexandri</name>
    <dbReference type="NCBI Taxonomy" id="1745969"/>
    <lineage>
        <taxon>Eukaryota</taxon>
        <taxon>Fungi</taxon>
        <taxon>Dikarya</taxon>
        <taxon>Basidiomycota</taxon>
        <taxon>Agaricomycotina</taxon>
        <taxon>Agaricomycetes</taxon>
        <taxon>Agaricomycetidae</taxon>
        <taxon>Agaricales</taxon>
        <taxon>Marasmiineae</taxon>
        <taxon>Mycenaceae</taxon>
        <taxon>Mycena</taxon>
    </lineage>
</organism>
<dbReference type="InterPro" id="IPR005339">
    <property type="entry name" value="GINS_Psf1"/>
</dbReference>
<evidence type="ECO:0000313" key="8">
    <source>
        <dbReference type="EMBL" id="KAJ7019932.1"/>
    </source>
</evidence>
<sequence length="202" mass="22971">MAFDASYGDLANRLVLQSKQSINLAKLLPYDGPLVRQVIQEQRELDRKMRAMEDDGVKTGDERWPALVIFARVTHQNKRCLLAYHAQRLDLIRTAYWDAGGAAGHVIEALRENMSLDEIQYLRDYRDSVVTFRDNISKDDVVDLALGIEHPPKQLMVTVEAISCTGPIHTQSGTMDFKLGERYILQKSDIAHLILQGYLMEV</sequence>
<dbReference type="InterPro" id="IPR021151">
    <property type="entry name" value="GINS_A"/>
</dbReference>
<proteinExistence type="inferred from homology"/>
<evidence type="ECO:0000256" key="5">
    <source>
        <dbReference type="ARBA" id="ARBA00023242"/>
    </source>
</evidence>
<dbReference type="SUPFAM" id="SSF158573">
    <property type="entry name" value="GINS helical bundle-like"/>
    <property type="match status" value="1"/>
</dbReference>
<reference evidence="8" key="1">
    <citation type="submission" date="2023-03" db="EMBL/GenBank/DDBJ databases">
        <title>Massive genome expansion in bonnet fungi (Mycena s.s.) driven by repeated elements and novel gene families across ecological guilds.</title>
        <authorList>
            <consortium name="Lawrence Berkeley National Laboratory"/>
            <person name="Harder C.B."/>
            <person name="Miyauchi S."/>
            <person name="Viragh M."/>
            <person name="Kuo A."/>
            <person name="Thoen E."/>
            <person name="Andreopoulos B."/>
            <person name="Lu D."/>
            <person name="Skrede I."/>
            <person name="Drula E."/>
            <person name="Henrissat B."/>
            <person name="Morin E."/>
            <person name="Kohler A."/>
            <person name="Barry K."/>
            <person name="LaButti K."/>
            <person name="Morin E."/>
            <person name="Salamov A."/>
            <person name="Lipzen A."/>
            <person name="Mereny Z."/>
            <person name="Hegedus B."/>
            <person name="Baldrian P."/>
            <person name="Stursova M."/>
            <person name="Weitz H."/>
            <person name="Taylor A."/>
            <person name="Grigoriev I.V."/>
            <person name="Nagy L.G."/>
            <person name="Martin F."/>
            <person name="Kauserud H."/>
        </authorList>
    </citation>
    <scope>NUCLEOTIDE SEQUENCE</scope>
    <source>
        <strain evidence="8">CBHHK200</strain>
    </source>
</reference>
<keyword evidence="4 6" id="KW-0235">DNA replication</keyword>
<comment type="caution">
    <text evidence="8">The sequence shown here is derived from an EMBL/GenBank/DDBJ whole genome shotgun (WGS) entry which is preliminary data.</text>
</comment>
<dbReference type="InterPro" id="IPR036224">
    <property type="entry name" value="GINS_bundle-like_dom_sf"/>
</dbReference>
<evidence type="ECO:0000256" key="6">
    <source>
        <dbReference type="RuleBase" id="RU368085"/>
    </source>
</evidence>
<comment type="similarity">
    <text evidence="2 6">Belongs to the GINS1/PSF1 family.</text>
</comment>
<dbReference type="AlphaFoldDB" id="A0AAD6S6B8"/>
<name>A0AAD6S6B8_9AGAR</name>
<keyword evidence="9" id="KW-1185">Reference proteome</keyword>
<dbReference type="CDD" id="cd11710">
    <property type="entry name" value="GINS_A_psf1"/>
    <property type="match status" value="1"/>
</dbReference>
<dbReference type="EMBL" id="JARJCM010000280">
    <property type="protein sequence ID" value="KAJ7019932.1"/>
    <property type="molecule type" value="Genomic_DNA"/>
</dbReference>
<dbReference type="Gene3D" id="1.20.58.1030">
    <property type="match status" value="1"/>
</dbReference>
<evidence type="ECO:0000259" key="7">
    <source>
        <dbReference type="Pfam" id="PF05916"/>
    </source>
</evidence>
<comment type="subcellular location">
    <subcellularLocation>
        <location evidence="1 6">Nucleus</location>
    </subcellularLocation>
</comment>
<comment type="function">
    <text evidence="6">Required for correct functioning of the GINS complex, a complex that plays an essential role in the initiation of DNA replication, and progression of DNA replication forks. GINS complex seems to bind preferentially to single-stranded DNA.</text>
</comment>
<gene>
    <name evidence="8" type="ORF">C8F04DRAFT_324771</name>
</gene>
<dbReference type="Pfam" id="PF05916">
    <property type="entry name" value="Sld5"/>
    <property type="match status" value="1"/>
</dbReference>
<keyword evidence="5 6" id="KW-0539">Nucleus</keyword>
<dbReference type="PANTHER" id="PTHR12914">
    <property type="entry name" value="PARTNER OF SLD5"/>
    <property type="match status" value="1"/>
</dbReference>
<evidence type="ECO:0000256" key="3">
    <source>
        <dbReference type="ARBA" id="ARBA00015143"/>
    </source>
</evidence>
<dbReference type="Proteomes" id="UP001218188">
    <property type="component" value="Unassembled WGS sequence"/>
</dbReference>
<feature type="domain" description="GINS subunit" evidence="7">
    <location>
        <begin position="74"/>
        <end position="136"/>
    </location>
</feature>
<comment type="subunit">
    <text evidence="6">Component of the GINS complex.</text>
</comment>
<evidence type="ECO:0000256" key="1">
    <source>
        <dbReference type="ARBA" id="ARBA00004123"/>
    </source>
</evidence>
<evidence type="ECO:0000313" key="9">
    <source>
        <dbReference type="Proteomes" id="UP001218188"/>
    </source>
</evidence>
<dbReference type="PANTHER" id="PTHR12914:SF2">
    <property type="entry name" value="DNA REPLICATION COMPLEX GINS PROTEIN PSF1"/>
    <property type="match status" value="1"/>
</dbReference>
<dbReference type="GO" id="GO:1902983">
    <property type="term" value="P:DNA strand elongation involved in mitotic DNA replication"/>
    <property type="evidence" value="ECO:0007669"/>
    <property type="project" value="TreeGrafter"/>
</dbReference>
<accession>A0AAD6S6B8</accession>
<evidence type="ECO:0000256" key="4">
    <source>
        <dbReference type="ARBA" id="ARBA00022705"/>
    </source>
</evidence>
<dbReference type="GO" id="GO:0000811">
    <property type="term" value="C:GINS complex"/>
    <property type="evidence" value="ECO:0007669"/>
    <property type="project" value="UniProtKB-UniRule"/>
</dbReference>
<evidence type="ECO:0000256" key="2">
    <source>
        <dbReference type="ARBA" id="ARBA00006677"/>
    </source>
</evidence>
<protein>
    <recommendedName>
        <fullName evidence="3 6">DNA replication complex GINS protein PSF1</fullName>
    </recommendedName>
</protein>